<protein>
    <submittedName>
        <fullName evidence="2">Uncharacterized protein</fullName>
    </submittedName>
</protein>
<keyword evidence="1" id="KW-0472">Membrane</keyword>
<evidence type="ECO:0000256" key="1">
    <source>
        <dbReference type="SAM" id="Phobius"/>
    </source>
</evidence>
<name>A0A2W5SUR9_9CORY</name>
<comment type="caution">
    <text evidence="2">The sequence shown here is derived from an EMBL/GenBank/DDBJ whole genome shotgun (WGS) entry which is preliminary data.</text>
</comment>
<dbReference type="EMBL" id="QFRA01000006">
    <property type="protein sequence ID" value="PZR05417.1"/>
    <property type="molecule type" value="Genomic_DNA"/>
</dbReference>
<gene>
    <name evidence="2" type="ORF">DI525_03810</name>
</gene>
<organism evidence="2 3">
    <name type="scientific">Corynebacterium kroppenstedtii</name>
    <dbReference type="NCBI Taxonomy" id="161879"/>
    <lineage>
        <taxon>Bacteria</taxon>
        <taxon>Bacillati</taxon>
        <taxon>Actinomycetota</taxon>
        <taxon>Actinomycetes</taxon>
        <taxon>Mycobacteriales</taxon>
        <taxon>Corynebacteriaceae</taxon>
        <taxon>Corynebacterium</taxon>
    </lineage>
</organism>
<keyword evidence="1" id="KW-0812">Transmembrane</keyword>
<reference evidence="2 3" key="1">
    <citation type="submission" date="2017-08" db="EMBL/GenBank/DDBJ databases">
        <title>Infants hospitalized years apart are colonized by the same room-sourced microbial strains.</title>
        <authorList>
            <person name="Brooks B."/>
            <person name="Olm M.R."/>
            <person name="Firek B.A."/>
            <person name="Baker R."/>
            <person name="Thomas B.C."/>
            <person name="Morowitz M.J."/>
            <person name="Banfield J.F."/>
        </authorList>
    </citation>
    <scope>NUCLEOTIDE SEQUENCE [LARGE SCALE GENOMIC DNA]</scope>
    <source>
        <strain evidence="2">S2_003_000_R1_3</strain>
    </source>
</reference>
<evidence type="ECO:0000313" key="3">
    <source>
        <dbReference type="Proteomes" id="UP000249432"/>
    </source>
</evidence>
<accession>A0A2W5SUR9</accession>
<dbReference type="AlphaFoldDB" id="A0A2W5SUR9"/>
<proteinExistence type="predicted"/>
<dbReference type="Proteomes" id="UP000249432">
    <property type="component" value="Unassembled WGS sequence"/>
</dbReference>
<feature type="transmembrane region" description="Helical" evidence="1">
    <location>
        <begin position="42"/>
        <end position="62"/>
    </location>
</feature>
<keyword evidence="1" id="KW-1133">Transmembrane helix</keyword>
<evidence type="ECO:0000313" key="2">
    <source>
        <dbReference type="EMBL" id="PZR05417.1"/>
    </source>
</evidence>
<sequence length="71" mass="8029">MSNLDKRRSLFFTISLAVLVVLMLFLEWWLISALFDDNKPHIFVPFGFVSSVVLGTVAGTVFKKKLLKPSV</sequence>
<feature type="transmembrane region" description="Helical" evidence="1">
    <location>
        <begin position="9"/>
        <end position="30"/>
    </location>
</feature>